<dbReference type="Pfam" id="PF00076">
    <property type="entry name" value="RRM_1"/>
    <property type="match status" value="1"/>
</dbReference>
<dbReference type="SMART" id="SM00360">
    <property type="entry name" value="RRM"/>
    <property type="match status" value="1"/>
</dbReference>
<feature type="compositionally biased region" description="Basic residues" evidence="3">
    <location>
        <begin position="318"/>
        <end position="327"/>
    </location>
</feature>
<dbReference type="PANTHER" id="PTHR18806">
    <property type="entry name" value="RBM25 PROTEIN"/>
    <property type="match status" value="1"/>
</dbReference>
<feature type="region of interest" description="Disordered" evidence="3">
    <location>
        <begin position="424"/>
        <end position="445"/>
    </location>
</feature>
<keyword evidence="6" id="KW-1185">Reference proteome</keyword>
<dbReference type="Proteomes" id="UP000515154">
    <property type="component" value="Linkage group LG5"/>
</dbReference>
<evidence type="ECO:0000259" key="5">
    <source>
        <dbReference type="PROSITE" id="PS51025"/>
    </source>
</evidence>
<dbReference type="Pfam" id="PF01480">
    <property type="entry name" value="PWI"/>
    <property type="match status" value="1"/>
</dbReference>
<evidence type="ECO:0000256" key="1">
    <source>
        <dbReference type="ARBA" id="ARBA00022664"/>
    </source>
</evidence>
<dbReference type="InterPro" id="IPR035979">
    <property type="entry name" value="RBD_domain_sf"/>
</dbReference>
<dbReference type="Gene3D" id="3.30.70.330">
    <property type="match status" value="1"/>
</dbReference>
<feature type="region of interest" description="Disordered" evidence="3">
    <location>
        <begin position="170"/>
        <end position="214"/>
    </location>
</feature>
<sequence>MSLPPRQPIGMPPMVPGMMTQGYTFPTMGMVSVSPMGLIPPVIRPIVSTSSTSTLTQSKPKKIENKVNDKKKDKPPVTTVFVGNISDRAPDAMVGLMLQKCGDVLSWKRVQGASGKMQAFGFCEYEDPEATLRCIRLLNDFEIADKKLVVKVDAKTKTLLDEYEKKKSDEKVAEAKVKEDGEKEKEKKEEGEESEQETPETTNGDGLDDSTKCEDSIIKAGLDAILREFADDLAKEPPAEKEKDGKGMHRKNKEEKIQADKGLDDMELEEDTKNIINREIKSFRDLHKDEEVNDKENRNRESTSQSSSRRRHDDSRARKDKVHKSKVFQRDRSHSRSSSRTRSRSRSESRSRSRRDKSRERSREKSRDRSRERSKDRDRRGRGRDFEEEEEALERRKLEKKFREKEAAYQERLKNWMLREKKRMREYDKERERESARKAEESKEARRLKEFLEDYDDLRDDPKFYKGSALARRLSEREVEKQLDARDRQKEKEELEEIRLRLLQEGHEDAEAEIAKMEQERDEHLKPRLHLLPQSPSPVKKPRTPPLPSPRKEPKGDCEIMEIKRSPPPKMQPTLKPVEIPSIANNSKSPSSGMDRPLHKNLDSNMEPSISSNAKDEPAKIGFSSIKIGSSDSPSENTSFKKKRITVGDVFSQDDDSTDVVKKRKLVPLDYDEEKSEKKTTTAEEKRQLIKKLIEQIPTGKDELFSYHLDWNTVDQTLMNKRIRPWVNKKIVEYIGEEEPTLTDFICQKVIGRSSPQSILNDVAMVLDEEAEVFVVKMWRLLIYETEAKKAGLVK</sequence>
<dbReference type="InterPro" id="IPR000504">
    <property type="entry name" value="RRM_dom"/>
</dbReference>
<keyword evidence="2" id="KW-0694">RNA-binding</keyword>
<evidence type="ECO:0000259" key="4">
    <source>
        <dbReference type="PROSITE" id="PS50102"/>
    </source>
</evidence>
<dbReference type="SMART" id="SM00311">
    <property type="entry name" value="PWI"/>
    <property type="match status" value="1"/>
</dbReference>
<evidence type="ECO:0000256" key="3">
    <source>
        <dbReference type="SAM" id="MobiDB-lite"/>
    </source>
</evidence>
<name>A0A6P7SD87_9MOLL</name>
<evidence type="ECO:0000256" key="2">
    <source>
        <dbReference type="PROSITE-ProRule" id="PRU00176"/>
    </source>
</evidence>
<evidence type="ECO:0000313" key="6">
    <source>
        <dbReference type="Proteomes" id="UP000515154"/>
    </source>
</evidence>
<gene>
    <name evidence="7" type="primary">LOC115211643</name>
</gene>
<feature type="compositionally biased region" description="Basic and acidic residues" evidence="3">
    <location>
        <begin position="550"/>
        <end position="565"/>
    </location>
</feature>
<feature type="domain" description="RRM" evidence="4">
    <location>
        <begin position="78"/>
        <end position="155"/>
    </location>
</feature>
<feature type="compositionally biased region" description="Basic and acidic residues" evidence="3">
    <location>
        <begin position="502"/>
        <end position="526"/>
    </location>
</feature>
<organism evidence="6 7">
    <name type="scientific">Octopus sinensis</name>
    <name type="common">East Asian common octopus</name>
    <dbReference type="NCBI Taxonomy" id="2607531"/>
    <lineage>
        <taxon>Eukaryota</taxon>
        <taxon>Metazoa</taxon>
        <taxon>Spiralia</taxon>
        <taxon>Lophotrochozoa</taxon>
        <taxon>Mollusca</taxon>
        <taxon>Cephalopoda</taxon>
        <taxon>Coleoidea</taxon>
        <taxon>Octopodiformes</taxon>
        <taxon>Octopoda</taxon>
        <taxon>Incirrata</taxon>
        <taxon>Octopodidae</taxon>
        <taxon>Octopus</taxon>
    </lineage>
</organism>
<dbReference type="GO" id="GO:0006397">
    <property type="term" value="P:mRNA processing"/>
    <property type="evidence" value="ECO:0007669"/>
    <property type="project" value="UniProtKB-KW"/>
</dbReference>
<dbReference type="PANTHER" id="PTHR18806:SF4">
    <property type="entry name" value="RNA-BINDING PROTEIN 25"/>
    <property type="match status" value="1"/>
</dbReference>
<dbReference type="PROSITE" id="PS50102">
    <property type="entry name" value="RRM"/>
    <property type="match status" value="1"/>
</dbReference>
<feature type="compositionally biased region" description="Basic residues" evidence="3">
    <location>
        <begin position="335"/>
        <end position="344"/>
    </location>
</feature>
<accession>A0A6P7SD87</accession>
<dbReference type="GO" id="GO:0000381">
    <property type="term" value="P:regulation of alternative mRNA splicing, via spliceosome"/>
    <property type="evidence" value="ECO:0007669"/>
    <property type="project" value="TreeGrafter"/>
</dbReference>
<dbReference type="InterPro" id="IPR012677">
    <property type="entry name" value="Nucleotide-bd_a/b_plait_sf"/>
</dbReference>
<feature type="compositionally biased region" description="Basic and acidic residues" evidence="3">
    <location>
        <begin position="345"/>
        <end position="385"/>
    </location>
</feature>
<dbReference type="PROSITE" id="PS51025">
    <property type="entry name" value="PWI"/>
    <property type="match status" value="1"/>
</dbReference>
<protein>
    <submittedName>
        <fullName evidence="7">RNA-binding protein 25</fullName>
    </submittedName>
</protein>
<proteinExistence type="predicted"/>
<dbReference type="SUPFAM" id="SSF54928">
    <property type="entry name" value="RNA-binding domain, RBD"/>
    <property type="match status" value="1"/>
</dbReference>
<dbReference type="CDD" id="cd12446">
    <property type="entry name" value="RRM_RBM25"/>
    <property type="match status" value="1"/>
</dbReference>
<feature type="domain" description="PWI" evidence="5">
    <location>
        <begin position="702"/>
        <end position="795"/>
    </location>
</feature>
<dbReference type="Gene3D" id="1.20.1390.10">
    <property type="entry name" value="PWI domain"/>
    <property type="match status" value="1"/>
</dbReference>
<dbReference type="KEGG" id="osn:115211643"/>
<dbReference type="SUPFAM" id="SSF101233">
    <property type="entry name" value="PWI domain"/>
    <property type="match status" value="1"/>
</dbReference>
<dbReference type="GO" id="GO:0005681">
    <property type="term" value="C:spliceosomal complex"/>
    <property type="evidence" value="ECO:0007669"/>
    <property type="project" value="TreeGrafter"/>
</dbReference>
<dbReference type="InterPro" id="IPR052768">
    <property type="entry name" value="RBM25"/>
</dbReference>
<dbReference type="GO" id="GO:0003729">
    <property type="term" value="F:mRNA binding"/>
    <property type="evidence" value="ECO:0007669"/>
    <property type="project" value="TreeGrafter"/>
</dbReference>
<feature type="compositionally biased region" description="Polar residues" evidence="3">
    <location>
        <begin position="583"/>
        <end position="592"/>
    </location>
</feature>
<evidence type="ECO:0000313" key="7">
    <source>
        <dbReference type="RefSeq" id="XP_029636135.1"/>
    </source>
</evidence>
<feature type="region of interest" description="Disordered" evidence="3">
    <location>
        <begin position="231"/>
        <end position="394"/>
    </location>
</feature>
<dbReference type="InterPro" id="IPR036483">
    <property type="entry name" value="PWI_dom_sf"/>
</dbReference>
<feature type="compositionally biased region" description="Basic and acidic residues" evidence="3">
    <location>
        <begin position="231"/>
        <end position="264"/>
    </location>
</feature>
<feature type="compositionally biased region" description="Basic and acidic residues" evidence="3">
    <location>
        <begin position="170"/>
        <end position="190"/>
    </location>
</feature>
<reference evidence="7" key="1">
    <citation type="submission" date="2025-08" db="UniProtKB">
        <authorList>
            <consortium name="RefSeq"/>
        </authorList>
    </citation>
    <scope>IDENTIFICATION</scope>
</reference>
<dbReference type="RefSeq" id="XP_029636135.1">
    <property type="nucleotide sequence ID" value="XM_029780275.2"/>
</dbReference>
<dbReference type="FunFam" id="1.20.1390.10:FF:000004">
    <property type="entry name" value="RNA-binding motif protein 25"/>
    <property type="match status" value="1"/>
</dbReference>
<dbReference type="InterPro" id="IPR034268">
    <property type="entry name" value="RBM25_RRM"/>
</dbReference>
<dbReference type="AlphaFoldDB" id="A0A6P7SD87"/>
<feature type="compositionally biased region" description="Basic and acidic residues" evidence="3">
    <location>
        <begin position="61"/>
        <end position="74"/>
    </location>
</feature>
<feature type="region of interest" description="Disordered" evidence="3">
    <location>
        <begin position="50"/>
        <end position="74"/>
    </location>
</feature>
<feature type="region of interest" description="Disordered" evidence="3">
    <location>
        <begin position="502"/>
        <end position="618"/>
    </location>
</feature>
<feature type="compositionally biased region" description="Basic and acidic residues" evidence="3">
    <location>
        <begin position="271"/>
        <end position="301"/>
    </location>
</feature>
<feature type="compositionally biased region" description="Polar residues" evidence="3">
    <location>
        <begin position="603"/>
        <end position="613"/>
    </location>
</feature>
<dbReference type="InterPro" id="IPR002483">
    <property type="entry name" value="PWI_dom"/>
</dbReference>
<keyword evidence="1" id="KW-0507">mRNA processing</keyword>